<proteinExistence type="predicted"/>
<keyword evidence="4" id="KW-0805">Transcription regulation</keyword>
<keyword evidence="9" id="KW-1185">Reference proteome</keyword>
<evidence type="ECO:0000256" key="6">
    <source>
        <dbReference type="SAM" id="MobiDB-lite"/>
    </source>
</evidence>
<dbReference type="AlphaFoldDB" id="A0A8T0U292"/>
<sequence>MNFDLTSKMNDQSQPGRSNFGPRLKLVDQLPLRKSKGRFRSKPMLKIDKDCQNYQANLKYMNICKRKRNAHDQRANVAKQLTKKNPPKDREVGPWNALVPKNCESKHSRQLTTLSLENSLNLSRMDFKCSKTSRDQNIASKKMKMAALPKSKNDSNATSGCLEQSHHMDSSFPTQLKVIAGLVHNANNVETSNLNNSALVSRSEGRSNPYQGEYIKVGMDGTKKLNHVKKRRVSRKSNTPMASRFFVVDSNGSNKEKGSQHEVMTKEKGMIGRTSEATSNGHKQTGTTKKNEVPNSSSLLVGKKRVQGFGDNFGDNVKNHSRLQSNNASFMEGRNYAIVSSKHMLPNEFTKTNLKLPNRNKLVGGNGKTNDNKCRRKQPLLEEMLDAHGGIGSDGAVQHDLTCRSMKRWRCIEDNEDEEDSGGDQCAMVFEHVEGVHLENLTAVSIMKQRRCTETNEGKVDSGYQNPFDVENDCEGVQRSGTYKSKKKRRKYIETSEYEDEMCDQHQVCVEGGTNELTQADISKHCVQQSHCCSKPIDKPRWSGIFKIDGKECISLTGYFSTKSCEKVRKLLLPQVVQVTKVPRLAAWPKIWKASKPTGDSIGLYFFPHEMRHDEELDQLVKEVINKDLVLRAVIDEAEMLIFPSVLLPERHQTLQTKHYLWAAFKAKEDKGAVPVEQEEDKEKHVSIQLADVQSEESDQETILMKCDKPLVNQQLPANIIQEVETCCIQRPTNLHLGREAPEEKRLMRESSYGFGTSAATSVATDATTVANAATFPSEATSFATNTSPVPANHGPISPSMEALPCSSSVFHIVVRQTQDPEPKVQQFIQDMEREGLLVAVMQGEVIGPG</sequence>
<reference evidence="8" key="1">
    <citation type="submission" date="2020-05" db="EMBL/GenBank/DDBJ databases">
        <title>WGS assembly of Panicum virgatum.</title>
        <authorList>
            <person name="Lovell J.T."/>
            <person name="Jenkins J."/>
            <person name="Shu S."/>
            <person name="Juenger T.E."/>
            <person name="Schmutz J."/>
        </authorList>
    </citation>
    <scope>NUCLEOTIDE SEQUENCE</scope>
    <source>
        <strain evidence="8">AP13</strain>
    </source>
</reference>
<feature type="compositionally biased region" description="Polar residues" evidence="6">
    <location>
        <begin position="1"/>
        <end position="17"/>
    </location>
</feature>
<comment type="caution">
    <text evidence="8">The sequence shown here is derived from an EMBL/GenBank/DDBJ whole genome shotgun (WGS) entry which is preliminary data.</text>
</comment>
<evidence type="ECO:0000256" key="5">
    <source>
        <dbReference type="ARBA" id="ARBA00023163"/>
    </source>
</evidence>
<dbReference type="PANTHER" id="PTHR33304">
    <property type="match status" value="1"/>
</dbReference>
<dbReference type="InterPro" id="IPR049914">
    <property type="entry name" value="PHD1-3/5-6"/>
</dbReference>
<dbReference type="Proteomes" id="UP000823388">
    <property type="component" value="Chromosome 3N"/>
</dbReference>
<feature type="region of interest" description="Disordered" evidence="6">
    <location>
        <begin position="145"/>
        <end position="166"/>
    </location>
</feature>
<dbReference type="GO" id="GO:0008270">
    <property type="term" value="F:zinc ion binding"/>
    <property type="evidence" value="ECO:0007669"/>
    <property type="project" value="UniProtKB-KW"/>
</dbReference>
<dbReference type="OrthoDB" id="787165at2759"/>
<evidence type="ECO:0000256" key="1">
    <source>
        <dbReference type="ARBA" id="ARBA00022723"/>
    </source>
</evidence>
<organism evidence="8 9">
    <name type="scientific">Panicum virgatum</name>
    <name type="common">Blackwell switchgrass</name>
    <dbReference type="NCBI Taxonomy" id="38727"/>
    <lineage>
        <taxon>Eukaryota</taxon>
        <taxon>Viridiplantae</taxon>
        <taxon>Streptophyta</taxon>
        <taxon>Embryophyta</taxon>
        <taxon>Tracheophyta</taxon>
        <taxon>Spermatophyta</taxon>
        <taxon>Magnoliopsida</taxon>
        <taxon>Liliopsida</taxon>
        <taxon>Poales</taxon>
        <taxon>Poaceae</taxon>
        <taxon>PACMAD clade</taxon>
        <taxon>Panicoideae</taxon>
        <taxon>Panicodae</taxon>
        <taxon>Paniceae</taxon>
        <taxon>Panicinae</taxon>
        <taxon>Panicum</taxon>
        <taxon>Panicum sect. Hiantes</taxon>
    </lineage>
</organism>
<feature type="domain" description="AIPP2-like SPOC-like" evidence="7">
    <location>
        <begin position="542"/>
        <end position="665"/>
    </location>
</feature>
<evidence type="ECO:0000256" key="3">
    <source>
        <dbReference type="ARBA" id="ARBA00022833"/>
    </source>
</evidence>
<evidence type="ECO:0000256" key="2">
    <source>
        <dbReference type="ARBA" id="ARBA00022771"/>
    </source>
</evidence>
<evidence type="ECO:0000313" key="8">
    <source>
        <dbReference type="EMBL" id="KAG2614964.1"/>
    </source>
</evidence>
<dbReference type="GO" id="GO:0140566">
    <property type="term" value="F:histone reader activity"/>
    <property type="evidence" value="ECO:0007669"/>
    <property type="project" value="InterPro"/>
</dbReference>
<keyword evidence="2" id="KW-0863">Zinc-finger</keyword>
<feature type="compositionally biased region" description="Polar residues" evidence="6">
    <location>
        <begin position="275"/>
        <end position="295"/>
    </location>
</feature>
<feature type="region of interest" description="Disordered" evidence="6">
    <location>
        <begin position="270"/>
        <end position="295"/>
    </location>
</feature>
<dbReference type="PANTHER" id="PTHR33304:SF49">
    <property type="entry name" value="OS12G0161500 PROTEIN"/>
    <property type="match status" value="1"/>
</dbReference>
<feature type="region of interest" description="Disordered" evidence="6">
    <location>
        <begin position="1"/>
        <end position="23"/>
    </location>
</feature>
<dbReference type="InterPro" id="IPR056280">
    <property type="entry name" value="AIPP2-like_SPOC"/>
</dbReference>
<keyword evidence="1" id="KW-0479">Metal-binding</keyword>
<dbReference type="GO" id="GO:0034244">
    <property type="term" value="P:negative regulation of transcription elongation by RNA polymerase II"/>
    <property type="evidence" value="ECO:0007669"/>
    <property type="project" value="InterPro"/>
</dbReference>
<evidence type="ECO:0000313" key="9">
    <source>
        <dbReference type="Proteomes" id="UP000823388"/>
    </source>
</evidence>
<keyword evidence="3" id="KW-0862">Zinc</keyword>
<protein>
    <recommendedName>
        <fullName evidence="7">AIPP2-like SPOC-like domain-containing protein</fullName>
    </recommendedName>
</protein>
<evidence type="ECO:0000256" key="4">
    <source>
        <dbReference type="ARBA" id="ARBA00023015"/>
    </source>
</evidence>
<evidence type="ECO:0000259" key="7">
    <source>
        <dbReference type="Pfam" id="PF23121"/>
    </source>
</evidence>
<gene>
    <name evidence="8" type="ORF">PVAP13_3NG022300</name>
</gene>
<dbReference type="Pfam" id="PF23121">
    <property type="entry name" value="SPOC_AIPP2"/>
    <property type="match status" value="1"/>
</dbReference>
<dbReference type="EMBL" id="CM029042">
    <property type="protein sequence ID" value="KAG2614964.1"/>
    <property type="molecule type" value="Genomic_DNA"/>
</dbReference>
<keyword evidence="5" id="KW-0804">Transcription</keyword>
<name>A0A8T0U292_PANVG</name>
<accession>A0A8T0U292</accession>